<protein>
    <submittedName>
        <fullName evidence="1">SIR2-like protein</fullName>
    </submittedName>
</protein>
<evidence type="ECO:0000313" key="1">
    <source>
        <dbReference type="EMBL" id="RPE27957.1"/>
    </source>
</evidence>
<dbReference type="InterPro" id="IPR029035">
    <property type="entry name" value="DHS-like_NAD/FAD-binding_dom"/>
</dbReference>
<organism evidence="1 2">
    <name type="scientific">Kitasatospora cineracea</name>
    <dbReference type="NCBI Taxonomy" id="88074"/>
    <lineage>
        <taxon>Bacteria</taxon>
        <taxon>Bacillati</taxon>
        <taxon>Actinomycetota</taxon>
        <taxon>Actinomycetes</taxon>
        <taxon>Kitasatosporales</taxon>
        <taxon>Streptomycetaceae</taxon>
        <taxon>Kitasatospora</taxon>
    </lineage>
</organism>
<name>A0A3N4RHX2_9ACTN</name>
<gene>
    <name evidence="1" type="ORF">EDD38_7257</name>
</gene>
<dbReference type="Gene3D" id="3.40.50.1220">
    <property type="entry name" value="TPP-binding domain"/>
    <property type="match status" value="1"/>
</dbReference>
<comment type="caution">
    <text evidence="1">The sequence shown here is derived from an EMBL/GenBank/DDBJ whole genome shotgun (WGS) entry which is preliminary data.</text>
</comment>
<dbReference type="Proteomes" id="UP000266906">
    <property type="component" value="Unassembled WGS sequence"/>
</dbReference>
<dbReference type="AlphaFoldDB" id="A0A3N4RHX2"/>
<proteinExistence type="predicted"/>
<evidence type="ECO:0000313" key="2">
    <source>
        <dbReference type="Proteomes" id="UP000266906"/>
    </source>
</evidence>
<keyword evidence="2" id="KW-1185">Reference proteome</keyword>
<dbReference type="Pfam" id="PF13289">
    <property type="entry name" value="SIR2_2"/>
    <property type="match status" value="1"/>
</dbReference>
<reference evidence="1 2" key="1">
    <citation type="submission" date="2018-11" db="EMBL/GenBank/DDBJ databases">
        <title>Sequencing the genomes of 1000 actinobacteria strains.</title>
        <authorList>
            <person name="Klenk H.-P."/>
        </authorList>
    </citation>
    <scope>NUCLEOTIDE SEQUENCE [LARGE SCALE GENOMIC DNA]</scope>
    <source>
        <strain evidence="1 2">DSM 44781</strain>
    </source>
</reference>
<sequence>MVDQSTEPHVNLAFGLQAVPGGYAVLFGAGASVSAGMLSAWGVQCDLIRKIADMEDADIPDGDDAPYDWYVERFGKEPAYDTLLDDLSKTPSGRQALLRSYFEPNETEREDGLKQPADVHRALARLVASGHIRVIITLNFDHLIEDALREAGLRPTVISRPSALTGMLPLHAQRQGVVVHLHGDYLHPDTMLNTPDELKEYGEETNKFLNQVFDEYGLIIAGWSAKYDPALVTALERCPTRRFDTYWADPYTLSPEANELLQQRQGTYVPATADTFLTRTADAVTALTESRRTNPRNIATAIATAKRDLRGGGLAINLHDTLRRETARLADHPLRTATCAVPQPEVDAELERRTTEWEAEAELLVALAALTAYWGDESTDRYWFAGVERLATATEASGLTVLIDLRRAPATLLLHSVGVAATAAERWPLVARLLTGPRAHSFINRKEHPAAALLGPYGAFGLPTSSSRLHHYLKPLLTGHVVADESAFIDAWERFEYLRLLVQQDTRQYIEGNYLRVSGLRGDYRPLASNWLDRELGPCREEAIFEPSNAEHPLLRAGFLGGDLSRVTTAQKMVDNEITQWVHQIDATAGRIFRSGPFYINDPS</sequence>
<dbReference type="EMBL" id="RKQG01000003">
    <property type="protein sequence ID" value="RPE27957.1"/>
    <property type="molecule type" value="Genomic_DNA"/>
</dbReference>
<dbReference type="SUPFAM" id="SSF52467">
    <property type="entry name" value="DHS-like NAD/FAD-binding domain"/>
    <property type="match status" value="1"/>
</dbReference>
<accession>A0A3N4RHX2</accession>